<proteinExistence type="predicted"/>
<reference evidence="1" key="2">
    <citation type="journal article" date="2015" name="Fish Shellfish Immunol.">
        <title>Early steps in the European eel (Anguilla anguilla)-Vibrio vulnificus interaction in the gills: Role of the RtxA13 toxin.</title>
        <authorList>
            <person name="Callol A."/>
            <person name="Pajuelo D."/>
            <person name="Ebbesson L."/>
            <person name="Teles M."/>
            <person name="MacKenzie S."/>
            <person name="Amaro C."/>
        </authorList>
    </citation>
    <scope>NUCLEOTIDE SEQUENCE</scope>
</reference>
<accession>A0A0E9S039</accession>
<dbReference type="AlphaFoldDB" id="A0A0E9S039"/>
<sequence length="30" mass="3522">MALQERIVSTAQWAKTRLLRELLNQVVVRV</sequence>
<dbReference type="EMBL" id="GBXM01073866">
    <property type="protein sequence ID" value="JAH34711.1"/>
    <property type="molecule type" value="Transcribed_RNA"/>
</dbReference>
<organism evidence="1">
    <name type="scientific">Anguilla anguilla</name>
    <name type="common">European freshwater eel</name>
    <name type="synonym">Muraena anguilla</name>
    <dbReference type="NCBI Taxonomy" id="7936"/>
    <lineage>
        <taxon>Eukaryota</taxon>
        <taxon>Metazoa</taxon>
        <taxon>Chordata</taxon>
        <taxon>Craniata</taxon>
        <taxon>Vertebrata</taxon>
        <taxon>Euteleostomi</taxon>
        <taxon>Actinopterygii</taxon>
        <taxon>Neopterygii</taxon>
        <taxon>Teleostei</taxon>
        <taxon>Anguilliformes</taxon>
        <taxon>Anguillidae</taxon>
        <taxon>Anguilla</taxon>
    </lineage>
</organism>
<protein>
    <submittedName>
        <fullName evidence="1">Uncharacterized protein</fullName>
    </submittedName>
</protein>
<reference evidence="1" key="1">
    <citation type="submission" date="2014-11" db="EMBL/GenBank/DDBJ databases">
        <authorList>
            <person name="Amaro Gonzalez C."/>
        </authorList>
    </citation>
    <scope>NUCLEOTIDE SEQUENCE</scope>
</reference>
<name>A0A0E9S039_ANGAN</name>
<evidence type="ECO:0000313" key="1">
    <source>
        <dbReference type="EMBL" id="JAH34711.1"/>
    </source>
</evidence>